<keyword evidence="3" id="KW-1185">Reference proteome</keyword>
<keyword evidence="1" id="KW-0812">Transmembrane</keyword>
<comment type="caution">
    <text evidence="2">The sequence shown here is derived from an EMBL/GenBank/DDBJ whole genome shotgun (WGS) entry which is preliminary data.</text>
</comment>
<organism evidence="2 3">
    <name type="scientific">Actinomadura barringtoniae</name>
    <dbReference type="NCBI Taxonomy" id="1427535"/>
    <lineage>
        <taxon>Bacteria</taxon>
        <taxon>Bacillati</taxon>
        <taxon>Actinomycetota</taxon>
        <taxon>Actinomycetes</taxon>
        <taxon>Streptosporangiales</taxon>
        <taxon>Thermomonosporaceae</taxon>
        <taxon>Actinomadura</taxon>
    </lineage>
</organism>
<protein>
    <submittedName>
        <fullName evidence="2">Uncharacterized protein</fullName>
    </submittedName>
</protein>
<dbReference type="RefSeq" id="WP_208262406.1">
    <property type="nucleotide sequence ID" value="NZ_JAGEOJ010000025.1"/>
</dbReference>
<name>A0A939TFB6_9ACTN</name>
<sequence length="66" mass="7452">MNLALFFGVVAVFVAGYQVAVLRRTRADIRDVHSKLTSLKAKRWSDLKGVIYALLTLVLLYLLSRT</sequence>
<evidence type="ECO:0000256" key="1">
    <source>
        <dbReference type="SAM" id="Phobius"/>
    </source>
</evidence>
<dbReference type="AlphaFoldDB" id="A0A939TFB6"/>
<gene>
    <name evidence="2" type="ORF">J4573_44405</name>
</gene>
<evidence type="ECO:0000313" key="3">
    <source>
        <dbReference type="Proteomes" id="UP000669179"/>
    </source>
</evidence>
<keyword evidence="1" id="KW-1133">Transmembrane helix</keyword>
<evidence type="ECO:0000313" key="2">
    <source>
        <dbReference type="EMBL" id="MBO2454195.1"/>
    </source>
</evidence>
<keyword evidence="1" id="KW-0472">Membrane</keyword>
<feature type="transmembrane region" description="Helical" evidence="1">
    <location>
        <begin position="47"/>
        <end position="64"/>
    </location>
</feature>
<dbReference type="Proteomes" id="UP000669179">
    <property type="component" value="Unassembled WGS sequence"/>
</dbReference>
<dbReference type="EMBL" id="JAGEOJ010000025">
    <property type="protein sequence ID" value="MBO2454195.1"/>
    <property type="molecule type" value="Genomic_DNA"/>
</dbReference>
<accession>A0A939TFB6</accession>
<reference evidence="2" key="1">
    <citation type="submission" date="2021-03" db="EMBL/GenBank/DDBJ databases">
        <authorList>
            <person name="Kanchanasin P."/>
            <person name="Saeng-In P."/>
            <person name="Phongsopitanun W."/>
            <person name="Yuki M."/>
            <person name="Kudo T."/>
            <person name="Ohkuma M."/>
            <person name="Tanasupawat S."/>
        </authorList>
    </citation>
    <scope>NUCLEOTIDE SEQUENCE</scope>
    <source>
        <strain evidence="2">GKU 128</strain>
    </source>
</reference>
<proteinExistence type="predicted"/>